<sequence length="336" mass="35336">MVKIVVAASGDAVSVGTELDRRASIAGRIVAEHGCDLLTGGGGGAMEIVAKSFCGTPLRVGRSIGIIPGSAQGFAGAKLGNVSPYALTPKSGYPNRWIELPIFTHLPGTAPKSADSRNIMNMASADVVIVLKGGEGTQAELEIALGLGKRVIAFVAPEERIGNYQAGSLPKDVIVVPDELSLQDALRDMLSPFAQARPAFSAIRGVYKTDPTQIHNCTMHFPNTCAIRMSEALDKTVTGIKEKFANSGVNLCPHNFVRGAGDLAGILRKAEVFGVHDIGVSAPGTAPASVQGKKGLVAYLNIPDFPGQGHIDLWDGSNPVGADYWNADPIWFWKLP</sequence>
<keyword evidence="2" id="KW-1185">Reference proteome</keyword>
<dbReference type="Pfam" id="PF18306">
    <property type="entry name" value="LDcluster4"/>
    <property type="match status" value="1"/>
</dbReference>
<dbReference type="AlphaFoldDB" id="A0A4Y9LZ97"/>
<evidence type="ECO:0008006" key="3">
    <source>
        <dbReference type="Google" id="ProtNLM"/>
    </source>
</evidence>
<dbReference type="OrthoDB" id="1262040at2"/>
<reference evidence="1 2" key="1">
    <citation type="submission" date="2019-03" db="EMBL/GenBank/DDBJ databases">
        <title>Bradyrhizobium diversity isolated from nodules of Chamaecrista fasciculata.</title>
        <authorList>
            <person name="Klepa M.S."/>
            <person name="Urquiaga M.O."/>
            <person name="Hungria M."/>
            <person name="Delamuta J.R."/>
        </authorList>
    </citation>
    <scope>NUCLEOTIDE SEQUENCE [LARGE SCALE GENOMIC DNA]</scope>
    <source>
        <strain evidence="1 2">CNPSo 3448</strain>
    </source>
</reference>
<dbReference type="RefSeq" id="WP_135174424.1">
    <property type="nucleotide sequence ID" value="NZ_SPQT01000005.1"/>
</dbReference>
<organism evidence="1 2">
    <name type="scientific">Bradyrhizobium niftali</name>
    <dbReference type="NCBI Taxonomy" id="2560055"/>
    <lineage>
        <taxon>Bacteria</taxon>
        <taxon>Pseudomonadati</taxon>
        <taxon>Pseudomonadota</taxon>
        <taxon>Alphaproteobacteria</taxon>
        <taxon>Hyphomicrobiales</taxon>
        <taxon>Nitrobacteraceae</taxon>
        <taxon>Bradyrhizobium</taxon>
    </lineage>
</organism>
<dbReference type="Gene3D" id="4.10.280.80">
    <property type="match status" value="1"/>
</dbReference>
<dbReference type="Gene3D" id="3.40.50.450">
    <property type="match status" value="1"/>
</dbReference>
<protein>
    <recommendedName>
        <fullName evidence="3">DNA-binding protein</fullName>
    </recommendedName>
</protein>
<dbReference type="Proteomes" id="UP000297966">
    <property type="component" value="Unassembled WGS sequence"/>
</dbReference>
<evidence type="ECO:0000313" key="1">
    <source>
        <dbReference type="EMBL" id="TFV48252.1"/>
    </source>
</evidence>
<dbReference type="Pfam" id="PF14113">
    <property type="entry name" value="Tae4"/>
    <property type="match status" value="1"/>
</dbReference>
<name>A0A4Y9LZ97_9BRAD</name>
<dbReference type="Gene3D" id="3.90.1720.80">
    <property type="match status" value="1"/>
</dbReference>
<comment type="caution">
    <text evidence="1">The sequence shown here is derived from an EMBL/GenBank/DDBJ whole genome shotgun (WGS) entry which is preliminary data.</text>
</comment>
<proteinExistence type="predicted"/>
<dbReference type="InterPro" id="IPR025562">
    <property type="entry name" value="Tae4"/>
</dbReference>
<dbReference type="SUPFAM" id="SSF102405">
    <property type="entry name" value="MCP/YpsA-like"/>
    <property type="match status" value="1"/>
</dbReference>
<evidence type="ECO:0000313" key="2">
    <source>
        <dbReference type="Proteomes" id="UP000297966"/>
    </source>
</evidence>
<accession>A0A4Y9LZ97</accession>
<dbReference type="InterPro" id="IPR041164">
    <property type="entry name" value="LDcluster4"/>
</dbReference>
<gene>
    <name evidence="1" type="ORF">E4K65_12570</name>
</gene>
<dbReference type="EMBL" id="SPQT01000005">
    <property type="protein sequence ID" value="TFV48252.1"/>
    <property type="molecule type" value="Genomic_DNA"/>
</dbReference>